<dbReference type="EMBL" id="SMMG02000001">
    <property type="protein sequence ID" value="KAA3489075.1"/>
    <property type="molecule type" value="Genomic_DNA"/>
</dbReference>
<dbReference type="InterPro" id="IPR005162">
    <property type="entry name" value="Retrotrans_gag_dom"/>
</dbReference>
<reference evidence="3" key="1">
    <citation type="journal article" date="2019" name="Plant Biotechnol. J.">
        <title>Genome sequencing of the Australian wild diploid species Gossypium australe highlights disease resistance and delayed gland morphogenesis.</title>
        <authorList>
            <person name="Cai Y."/>
            <person name="Cai X."/>
            <person name="Wang Q."/>
            <person name="Wang P."/>
            <person name="Zhang Y."/>
            <person name="Cai C."/>
            <person name="Xu Y."/>
            <person name="Wang K."/>
            <person name="Zhou Z."/>
            <person name="Wang C."/>
            <person name="Geng S."/>
            <person name="Li B."/>
            <person name="Dong Q."/>
            <person name="Hou Y."/>
            <person name="Wang H."/>
            <person name="Ai P."/>
            <person name="Liu Z."/>
            <person name="Yi F."/>
            <person name="Sun M."/>
            <person name="An G."/>
            <person name="Cheng J."/>
            <person name="Zhang Y."/>
            <person name="Shi Q."/>
            <person name="Xie Y."/>
            <person name="Shi X."/>
            <person name="Chang Y."/>
            <person name="Huang F."/>
            <person name="Chen Y."/>
            <person name="Hong S."/>
            <person name="Mi L."/>
            <person name="Sun Q."/>
            <person name="Zhang L."/>
            <person name="Zhou B."/>
            <person name="Peng R."/>
            <person name="Zhang X."/>
            <person name="Liu F."/>
        </authorList>
    </citation>
    <scope>NUCLEOTIDE SEQUENCE [LARGE SCALE GENOMIC DNA]</scope>
    <source>
        <strain evidence="3">cv. PA1801</strain>
    </source>
</reference>
<accession>A0A5B6X7U5</accession>
<proteinExistence type="predicted"/>
<dbReference type="PANTHER" id="PTHR34482">
    <property type="entry name" value="DNA DAMAGE-INDUCIBLE PROTEIN 1-LIKE"/>
    <property type="match status" value="1"/>
</dbReference>
<gene>
    <name evidence="2" type="ORF">EPI10_032751</name>
</gene>
<protein>
    <submittedName>
        <fullName evidence="2">Gag-pol polyprotein</fullName>
    </submittedName>
</protein>
<keyword evidence="3" id="KW-1185">Reference proteome</keyword>
<comment type="caution">
    <text evidence="2">The sequence shown here is derived from an EMBL/GenBank/DDBJ whole genome shotgun (WGS) entry which is preliminary data.</text>
</comment>
<evidence type="ECO:0000259" key="1">
    <source>
        <dbReference type="Pfam" id="PF03732"/>
    </source>
</evidence>
<dbReference type="OrthoDB" id="1749844at2759"/>
<dbReference type="Pfam" id="PF03732">
    <property type="entry name" value="Retrotrans_gag"/>
    <property type="match status" value="1"/>
</dbReference>
<evidence type="ECO:0000313" key="3">
    <source>
        <dbReference type="Proteomes" id="UP000325315"/>
    </source>
</evidence>
<organism evidence="2 3">
    <name type="scientific">Gossypium australe</name>
    <dbReference type="NCBI Taxonomy" id="47621"/>
    <lineage>
        <taxon>Eukaryota</taxon>
        <taxon>Viridiplantae</taxon>
        <taxon>Streptophyta</taxon>
        <taxon>Embryophyta</taxon>
        <taxon>Tracheophyta</taxon>
        <taxon>Spermatophyta</taxon>
        <taxon>Magnoliopsida</taxon>
        <taxon>eudicotyledons</taxon>
        <taxon>Gunneridae</taxon>
        <taxon>Pentapetalae</taxon>
        <taxon>rosids</taxon>
        <taxon>malvids</taxon>
        <taxon>Malvales</taxon>
        <taxon>Malvaceae</taxon>
        <taxon>Malvoideae</taxon>
        <taxon>Gossypium</taxon>
    </lineage>
</organism>
<evidence type="ECO:0000313" key="2">
    <source>
        <dbReference type="EMBL" id="KAA3489075.1"/>
    </source>
</evidence>
<dbReference type="PANTHER" id="PTHR34482:SF36">
    <property type="entry name" value="RETROTRANSPOSON GAG DOMAIN-CONTAINING PROTEIN"/>
    <property type="match status" value="1"/>
</dbReference>
<dbReference type="Proteomes" id="UP000325315">
    <property type="component" value="Unassembled WGS sequence"/>
</dbReference>
<dbReference type="AlphaFoldDB" id="A0A5B6X7U5"/>
<feature type="domain" description="Retrotransposon gag" evidence="1">
    <location>
        <begin position="85"/>
        <end position="144"/>
    </location>
</feature>
<sequence>MNQSLQHLVIIADALQRVVQTATAITSTSTTRRAPIKKLRKYDATEFLGLKGVNPSAAENWIESAKRILKQLECTPRESLICSVSLLKEETYVWWESVTRHVPEEQVNWDFFQREFQKKYIGELYIEDKKQDFLMLKQGEMSVT</sequence>
<name>A0A5B6X7U5_9ROSI</name>